<sequence>MDKADIFGHVDYIRLPSSKFWITTLREIELWKVKQNFHRVLSFLKNKSQDLRMPPIFRHYVRSHPDTHSYVNQFVNPLESYII</sequence>
<name>A0AAV4RSG0_CAEEX</name>
<evidence type="ECO:0000313" key="1">
    <source>
        <dbReference type="EMBL" id="GIY23387.1"/>
    </source>
</evidence>
<evidence type="ECO:0000313" key="2">
    <source>
        <dbReference type="Proteomes" id="UP001054945"/>
    </source>
</evidence>
<protein>
    <submittedName>
        <fullName evidence="1">Uncharacterized protein</fullName>
    </submittedName>
</protein>
<dbReference type="Proteomes" id="UP001054945">
    <property type="component" value="Unassembled WGS sequence"/>
</dbReference>
<accession>A0AAV4RSG0</accession>
<keyword evidence="2" id="KW-1185">Reference proteome</keyword>
<dbReference type="AlphaFoldDB" id="A0AAV4RSG0"/>
<gene>
    <name evidence="1" type="ORF">CEXT_50131</name>
</gene>
<comment type="caution">
    <text evidence="1">The sequence shown here is derived from an EMBL/GenBank/DDBJ whole genome shotgun (WGS) entry which is preliminary data.</text>
</comment>
<proteinExistence type="predicted"/>
<organism evidence="1 2">
    <name type="scientific">Caerostris extrusa</name>
    <name type="common">Bark spider</name>
    <name type="synonym">Caerostris bankana</name>
    <dbReference type="NCBI Taxonomy" id="172846"/>
    <lineage>
        <taxon>Eukaryota</taxon>
        <taxon>Metazoa</taxon>
        <taxon>Ecdysozoa</taxon>
        <taxon>Arthropoda</taxon>
        <taxon>Chelicerata</taxon>
        <taxon>Arachnida</taxon>
        <taxon>Araneae</taxon>
        <taxon>Araneomorphae</taxon>
        <taxon>Entelegynae</taxon>
        <taxon>Araneoidea</taxon>
        <taxon>Araneidae</taxon>
        <taxon>Caerostris</taxon>
    </lineage>
</organism>
<dbReference type="EMBL" id="BPLR01008268">
    <property type="protein sequence ID" value="GIY23387.1"/>
    <property type="molecule type" value="Genomic_DNA"/>
</dbReference>
<reference evidence="1 2" key="1">
    <citation type="submission" date="2021-06" db="EMBL/GenBank/DDBJ databases">
        <title>Caerostris extrusa draft genome.</title>
        <authorList>
            <person name="Kono N."/>
            <person name="Arakawa K."/>
        </authorList>
    </citation>
    <scope>NUCLEOTIDE SEQUENCE [LARGE SCALE GENOMIC DNA]</scope>
</reference>